<dbReference type="Proteomes" id="UP000218231">
    <property type="component" value="Unassembled WGS sequence"/>
</dbReference>
<keyword evidence="2" id="KW-1185">Reference proteome</keyword>
<dbReference type="AlphaFoldDB" id="A0A2A2J1Z4"/>
<organism evidence="1 2">
    <name type="scientific">Diploscapter pachys</name>
    <dbReference type="NCBI Taxonomy" id="2018661"/>
    <lineage>
        <taxon>Eukaryota</taxon>
        <taxon>Metazoa</taxon>
        <taxon>Ecdysozoa</taxon>
        <taxon>Nematoda</taxon>
        <taxon>Chromadorea</taxon>
        <taxon>Rhabditida</taxon>
        <taxon>Rhabditina</taxon>
        <taxon>Rhabditomorpha</taxon>
        <taxon>Rhabditoidea</taxon>
        <taxon>Rhabditidae</taxon>
        <taxon>Diploscapter</taxon>
    </lineage>
</organism>
<gene>
    <name evidence="1" type="ORF">WR25_23089</name>
</gene>
<dbReference type="EMBL" id="LIAE01010762">
    <property type="protein sequence ID" value="PAV55635.1"/>
    <property type="molecule type" value="Genomic_DNA"/>
</dbReference>
<name>A0A2A2J1Z4_9BILA</name>
<evidence type="ECO:0000313" key="1">
    <source>
        <dbReference type="EMBL" id="PAV55635.1"/>
    </source>
</evidence>
<dbReference type="OrthoDB" id="5780917at2759"/>
<sequence length="129" mass="14470">MTDGLAMINSTYSTNLLGYNFGSVIHSAYDIQLPDSTDNLRKLGKSKYPHLQHMQLPSRICWNDLQYTELKYNDLSNRTVIFFFFQPADGGQQLTATTSWTSLTVAITGTASISDPGPYSTKTYWIVVC</sequence>
<accession>A0A2A2J1Z4</accession>
<proteinExistence type="predicted"/>
<comment type="caution">
    <text evidence="1">The sequence shown here is derived from an EMBL/GenBank/DDBJ whole genome shotgun (WGS) entry which is preliminary data.</text>
</comment>
<evidence type="ECO:0000313" key="2">
    <source>
        <dbReference type="Proteomes" id="UP000218231"/>
    </source>
</evidence>
<protein>
    <submittedName>
        <fullName evidence="1">Uncharacterized protein</fullName>
    </submittedName>
</protein>
<reference evidence="1 2" key="1">
    <citation type="journal article" date="2017" name="Curr. Biol.">
        <title>Genome architecture and evolution of a unichromosomal asexual nematode.</title>
        <authorList>
            <person name="Fradin H."/>
            <person name="Zegar C."/>
            <person name="Gutwein M."/>
            <person name="Lucas J."/>
            <person name="Kovtun M."/>
            <person name="Corcoran D."/>
            <person name="Baugh L.R."/>
            <person name="Kiontke K."/>
            <person name="Gunsalus K."/>
            <person name="Fitch D.H."/>
            <person name="Piano F."/>
        </authorList>
    </citation>
    <scope>NUCLEOTIDE SEQUENCE [LARGE SCALE GENOMIC DNA]</scope>
    <source>
        <strain evidence="1">PF1309</strain>
    </source>
</reference>